<sequence length="201" mass="22004">MSSRSEQTRNRIYQAALEEFAQYGVSGARVDRIAREAKANKQAIYLYYDDKEKLFTLVLGRALEELAEAVPAPAESDDIATYIDRLFTYHKEHPAILRLLLWEALEHPGVPVPDEAARTQHYQHKAHALGKASGIGGSTLPELDPQALLLVFTALVGWPLAIPQVTRMIMGDGPEAMDRIKAASIAVAQAVTGTAQESDPA</sequence>
<dbReference type="PANTHER" id="PTHR30328:SF54">
    <property type="entry name" value="HTH-TYPE TRANSCRIPTIONAL REPRESSOR SCO4008"/>
    <property type="match status" value="1"/>
</dbReference>
<proteinExistence type="predicted"/>
<evidence type="ECO:0000313" key="5">
    <source>
        <dbReference type="Proteomes" id="UP000271554"/>
    </source>
</evidence>
<gene>
    <name evidence="4" type="ORF">DWB77_01910</name>
</gene>
<dbReference type="Gene3D" id="1.10.357.10">
    <property type="entry name" value="Tetracycline Repressor, domain 2"/>
    <property type="match status" value="1"/>
</dbReference>
<dbReference type="InterPro" id="IPR036271">
    <property type="entry name" value="Tet_transcr_reg_TetR-rel_C_sf"/>
</dbReference>
<dbReference type="PROSITE" id="PS50977">
    <property type="entry name" value="HTH_TETR_2"/>
    <property type="match status" value="1"/>
</dbReference>
<dbReference type="InterPro" id="IPR041467">
    <property type="entry name" value="Sco4008_C"/>
</dbReference>
<feature type="domain" description="HTH tetR-type" evidence="3">
    <location>
        <begin position="6"/>
        <end position="66"/>
    </location>
</feature>
<dbReference type="GO" id="GO:0003677">
    <property type="term" value="F:DNA binding"/>
    <property type="evidence" value="ECO:0007669"/>
    <property type="project" value="UniProtKB-UniRule"/>
</dbReference>
<evidence type="ECO:0000256" key="1">
    <source>
        <dbReference type="ARBA" id="ARBA00023125"/>
    </source>
</evidence>
<dbReference type="InterPro" id="IPR001647">
    <property type="entry name" value="HTH_TetR"/>
</dbReference>
<keyword evidence="1 2" id="KW-0238">DNA-binding</keyword>
<dbReference type="GO" id="GO:0006355">
    <property type="term" value="P:regulation of DNA-templated transcription"/>
    <property type="evidence" value="ECO:0007669"/>
    <property type="project" value="UniProtKB-ARBA"/>
</dbReference>
<dbReference type="RefSeq" id="WP_246033478.1">
    <property type="nucleotide sequence ID" value="NZ_CP032698.1"/>
</dbReference>
<evidence type="ECO:0000259" key="3">
    <source>
        <dbReference type="PROSITE" id="PS50977"/>
    </source>
</evidence>
<feature type="DNA-binding region" description="H-T-H motif" evidence="2">
    <location>
        <begin position="29"/>
        <end position="48"/>
    </location>
</feature>
<dbReference type="Proteomes" id="UP000271554">
    <property type="component" value="Chromosome"/>
</dbReference>
<dbReference type="SUPFAM" id="SSF46689">
    <property type="entry name" value="Homeodomain-like"/>
    <property type="match status" value="1"/>
</dbReference>
<dbReference type="InterPro" id="IPR050109">
    <property type="entry name" value="HTH-type_TetR-like_transc_reg"/>
</dbReference>
<protein>
    <submittedName>
        <fullName evidence="4">HTH-type transcriptional repressor</fullName>
    </submittedName>
</protein>
<dbReference type="Pfam" id="PF00440">
    <property type="entry name" value="TetR_N"/>
    <property type="match status" value="1"/>
</dbReference>
<accession>A0A387HG87</accession>
<evidence type="ECO:0000256" key="2">
    <source>
        <dbReference type="PROSITE-ProRule" id="PRU00335"/>
    </source>
</evidence>
<dbReference type="EMBL" id="CP032698">
    <property type="protein sequence ID" value="AYG79792.1"/>
    <property type="molecule type" value="Genomic_DNA"/>
</dbReference>
<dbReference type="KEGG" id="shun:DWB77_01910"/>
<name>A0A387HG87_9ACTN</name>
<dbReference type="PANTHER" id="PTHR30328">
    <property type="entry name" value="TRANSCRIPTIONAL REPRESSOR"/>
    <property type="match status" value="1"/>
</dbReference>
<dbReference type="AlphaFoldDB" id="A0A387HG87"/>
<organism evidence="4 5">
    <name type="scientific">Streptomyces hundungensis</name>
    <dbReference type="NCBI Taxonomy" id="1077946"/>
    <lineage>
        <taxon>Bacteria</taxon>
        <taxon>Bacillati</taxon>
        <taxon>Actinomycetota</taxon>
        <taxon>Actinomycetes</taxon>
        <taxon>Kitasatosporales</taxon>
        <taxon>Streptomycetaceae</taxon>
        <taxon>Streptomyces</taxon>
    </lineage>
</organism>
<dbReference type="Pfam" id="PF17926">
    <property type="entry name" value="TetR_C_21"/>
    <property type="match status" value="1"/>
</dbReference>
<dbReference type="InterPro" id="IPR009057">
    <property type="entry name" value="Homeodomain-like_sf"/>
</dbReference>
<reference evidence="4 5" key="1">
    <citation type="submission" date="2018-10" db="EMBL/GenBank/DDBJ databases">
        <title>Relationship between Morphology and Antimicrobial Activity in Streptomyces.</title>
        <authorList>
            <person name="Kang H.J."/>
            <person name="Kim S.B."/>
        </authorList>
    </citation>
    <scope>NUCLEOTIDE SEQUENCE [LARGE SCALE GENOMIC DNA]</scope>
    <source>
        <strain evidence="4 5">BH38</strain>
    </source>
</reference>
<keyword evidence="5" id="KW-1185">Reference proteome</keyword>
<dbReference type="SUPFAM" id="SSF48498">
    <property type="entry name" value="Tetracyclin repressor-like, C-terminal domain"/>
    <property type="match status" value="1"/>
</dbReference>
<dbReference type="PRINTS" id="PR00455">
    <property type="entry name" value="HTHTETR"/>
</dbReference>
<evidence type="ECO:0000313" key="4">
    <source>
        <dbReference type="EMBL" id="AYG79792.1"/>
    </source>
</evidence>